<name>A0A0H1BKR3_9EURO</name>
<keyword evidence="2" id="KW-1185">Reference proteome</keyword>
<dbReference type="AlphaFoldDB" id="A0A0H1BKR3"/>
<evidence type="ECO:0000313" key="1">
    <source>
        <dbReference type="EMBL" id="KLJ11723.1"/>
    </source>
</evidence>
<organism evidence="1 2">
    <name type="scientific">Blastomyces silverae</name>
    <dbReference type="NCBI Taxonomy" id="2060906"/>
    <lineage>
        <taxon>Eukaryota</taxon>
        <taxon>Fungi</taxon>
        <taxon>Dikarya</taxon>
        <taxon>Ascomycota</taxon>
        <taxon>Pezizomycotina</taxon>
        <taxon>Eurotiomycetes</taxon>
        <taxon>Eurotiomycetidae</taxon>
        <taxon>Onygenales</taxon>
        <taxon>Ajellomycetaceae</taxon>
        <taxon>Blastomyces</taxon>
    </lineage>
</organism>
<feature type="non-terminal residue" evidence="1">
    <location>
        <position position="99"/>
    </location>
</feature>
<gene>
    <name evidence="1" type="ORF">EMPG_13105</name>
</gene>
<proteinExistence type="predicted"/>
<dbReference type="EMBL" id="LDEV01001412">
    <property type="protein sequence ID" value="KLJ11723.1"/>
    <property type="molecule type" value="Genomic_DNA"/>
</dbReference>
<comment type="caution">
    <text evidence="1">The sequence shown here is derived from an EMBL/GenBank/DDBJ whole genome shotgun (WGS) entry which is preliminary data.</text>
</comment>
<dbReference type="Proteomes" id="UP000053573">
    <property type="component" value="Unassembled WGS sequence"/>
</dbReference>
<protein>
    <submittedName>
        <fullName evidence="1">Uncharacterized protein</fullName>
    </submittedName>
</protein>
<feature type="non-terminal residue" evidence="1">
    <location>
        <position position="1"/>
    </location>
</feature>
<evidence type="ECO:0000313" key="2">
    <source>
        <dbReference type="Proteomes" id="UP000053573"/>
    </source>
</evidence>
<reference evidence="2" key="1">
    <citation type="journal article" date="2015" name="PLoS Genet.">
        <title>The dynamic genome and transcriptome of the human fungal pathogen Blastomyces and close relative Emmonsia.</title>
        <authorList>
            <person name="Munoz J.F."/>
            <person name="Gauthier G.M."/>
            <person name="Desjardins C.A."/>
            <person name="Gallo J.E."/>
            <person name="Holder J."/>
            <person name="Sullivan T.D."/>
            <person name="Marty A.J."/>
            <person name="Carmen J.C."/>
            <person name="Chen Z."/>
            <person name="Ding L."/>
            <person name="Gujja S."/>
            <person name="Magrini V."/>
            <person name="Misas E."/>
            <person name="Mitreva M."/>
            <person name="Priest M."/>
            <person name="Saif S."/>
            <person name="Whiston E.A."/>
            <person name="Young S."/>
            <person name="Zeng Q."/>
            <person name="Goldman W.E."/>
            <person name="Mardis E.R."/>
            <person name="Taylor J.W."/>
            <person name="McEwen J.G."/>
            <person name="Clay O.K."/>
            <person name="Klein B.S."/>
            <person name="Cuomo C.A."/>
        </authorList>
    </citation>
    <scope>NUCLEOTIDE SEQUENCE [LARGE SCALE GENOMIC DNA]</scope>
    <source>
        <strain evidence="2">UAMH 139</strain>
    </source>
</reference>
<accession>A0A0H1BKR3</accession>
<sequence>VLRIFYRRSLSITVSVEPGKATISWREMPIKPVLLMKSHGQREMELLRGGQQVVPKLHGRLAVIKGKRGQNSAMLQKPSKKQRYQLCRTKVVERKRRRG</sequence>